<dbReference type="RefSeq" id="WP_130285423.1">
    <property type="nucleotide sequence ID" value="NZ_SGXE01000001.1"/>
</dbReference>
<keyword evidence="1" id="KW-0732">Signal</keyword>
<name>A0A4Q7PI06_9FLAO</name>
<accession>A0A4Q7PI06</accession>
<dbReference type="AlphaFoldDB" id="A0A4Q7PI06"/>
<gene>
    <name evidence="2" type="ORF">EV197_0820</name>
</gene>
<evidence type="ECO:0000313" key="2">
    <source>
        <dbReference type="EMBL" id="RZS99598.1"/>
    </source>
</evidence>
<comment type="caution">
    <text evidence="2">The sequence shown here is derived from an EMBL/GenBank/DDBJ whole genome shotgun (WGS) entry which is preliminary data.</text>
</comment>
<proteinExistence type="predicted"/>
<evidence type="ECO:0000313" key="3">
    <source>
        <dbReference type="Proteomes" id="UP000292262"/>
    </source>
</evidence>
<evidence type="ECO:0008006" key="4">
    <source>
        <dbReference type="Google" id="ProtNLM"/>
    </source>
</evidence>
<sequence length="110" mass="12536">MIKVPYILALLFVALCITNVSAQDEIAATYVTVELNDYQDEYQEYTEIEIIELTMAVQDELAKKFEGLRIYKAYIAKDNTYKVVLKGKNNFTKVVFASANGEWIKPNAKS</sequence>
<reference evidence="2 3" key="1">
    <citation type="submission" date="2019-02" db="EMBL/GenBank/DDBJ databases">
        <title>Genomic Encyclopedia of Type Strains, Phase IV (KMG-IV): sequencing the most valuable type-strain genomes for metagenomic binning, comparative biology and taxonomic classification.</title>
        <authorList>
            <person name="Goeker M."/>
        </authorList>
    </citation>
    <scope>NUCLEOTIDE SEQUENCE [LARGE SCALE GENOMIC DNA]</scope>
    <source>
        <strain evidence="2 3">DSM 17196</strain>
    </source>
</reference>
<protein>
    <recommendedName>
        <fullName evidence="4">DUF3888 domain-containing protein</fullName>
    </recommendedName>
</protein>
<feature type="signal peptide" evidence="1">
    <location>
        <begin position="1"/>
        <end position="22"/>
    </location>
</feature>
<keyword evidence="3" id="KW-1185">Reference proteome</keyword>
<dbReference type="EMBL" id="SGXE01000001">
    <property type="protein sequence ID" value="RZS99598.1"/>
    <property type="molecule type" value="Genomic_DNA"/>
</dbReference>
<dbReference type="SUPFAM" id="SSF160574">
    <property type="entry name" value="BT0923-like"/>
    <property type="match status" value="1"/>
</dbReference>
<evidence type="ECO:0000256" key="1">
    <source>
        <dbReference type="SAM" id="SignalP"/>
    </source>
</evidence>
<organism evidence="2 3">
    <name type="scientific">Aquimarina brevivitae</name>
    <dbReference type="NCBI Taxonomy" id="323412"/>
    <lineage>
        <taxon>Bacteria</taxon>
        <taxon>Pseudomonadati</taxon>
        <taxon>Bacteroidota</taxon>
        <taxon>Flavobacteriia</taxon>
        <taxon>Flavobacteriales</taxon>
        <taxon>Flavobacteriaceae</taxon>
        <taxon>Aquimarina</taxon>
    </lineage>
</organism>
<feature type="chain" id="PRO_5020252504" description="DUF3888 domain-containing protein" evidence="1">
    <location>
        <begin position="23"/>
        <end position="110"/>
    </location>
</feature>
<dbReference type="OrthoDB" id="1099258at2"/>
<dbReference type="Proteomes" id="UP000292262">
    <property type="component" value="Unassembled WGS sequence"/>
</dbReference>